<sequence>MSQPSRPTANYLSAAEATRLLGVKLQTLYAYVSRGLIRSTNRVGRKERLYLREDVERVHARAQARAGHGAVAADAMNHGQPIIPTAITEITPEGPRYRGRLATELASEGASFEAVAQLLWSGAWQPEAPAWQVQPAAGEFVALVDGFGAMAQRNPVLEVFAVAVLHLGLQRRAEAAGLPLETRIFEEARQIIGHLVGCCGLASAAQRFVPPRGGDRIAAGVLRALGGAATDTNVATVSALLALLADHELAPGTLSVRVAASGGATLHGCIAAALCASAGLVVAHRFDEIYDFLERGGERAGWVREAVQRHAQGTPMPGFGHPLYPQGDPRGTMLLAFIREQRPDPGLLAVCDFIEEVEQVTGQRVRHELPMVALTRAMGLPRPAASAIFLVSRTAGWVAHIQEQRASGQLLRPRARYTPAGDAAAGAFNNQS</sequence>
<dbReference type="SUPFAM" id="SSF48256">
    <property type="entry name" value="Citrate synthase"/>
    <property type="match status" value="1"/>
</dbReference>
<evidence type="ECO:0000313" key="7">
    <source>
        <dbReference type="Proteomes" id="UP000541185"/>
    </source>
</evidence>
<dbReference type="Proteomes" id="UP000541185">
    <property type="component" value="Unassembled WGS sequence"/>
</dbReference>
<dbReference type="InterPro" id="IPR002020">
    <property type="entry name" value="Citrate_synthase"/>
</dbReference>
<evidence type="ECO:0000313" key="6">
    <source>
        <dbReference type="EMBL" id="NML44671.1"/>
    </source>
</evidence>
<keyword evidence="4" id="KW-0808">Transferase</keyword>
<evidence type="ECO:0000259" key="5">
    <source>
        <dbReference type="Pfam" id="PF12728"/>
    </source>
</evidence>
<evidence type="ECO:0000256" key="3">
    <source>
        <dbReference type="ARBA" id="ARBA00012972"/>
    </source>
</evidence>
<protein>
    <recommendedName>
        <fullName evidence="3">citrate synthase (unknown stereospecificity)</fullName>
        <ecNumber evidence="3">2.3.3.16</ecNumber>
    </recommendedName>
</protein>
<dbReference type="InterPro" id="IPR016143">
    <property type="entry name" value="Citrate_synth-like_sm_a-sub"/>
</dbReference>
<organism evidence="6 7">
    <name type="scientific">Ramlibacter agri</name>
    <dbReference type="NCBI Taxonomy" id="2728837"/>
    <lineage>
        <taxon>Bacteria</taxon>
        <taxon>Pseudomonadati</taxon>
        <taxon>Pseudomonadota</taxon>
        <taxon>Betaproteobacteria</taxon>
        <taxon>Burkholderiales</taxon>
        <taxon>Comamonadaceae</taxon>
        <taxon>Ramlibacter</taxon>
    </lineage>
</organism>
<dbReference type="Pfam" id="PF00285">
    <property type="entry name" value="Citrate_synt"/>
    <property type="match status" value="1"/>
</dbReference>
<evidence type="ECO:0000256" key="1">
    <source>
        <dbReference type="ARBA" id="ARBA00004751"/>
    </source>
</evidence>
<dbReference type="GO" id="GO:0006099">
    <property type="term" value="P:tricarboxylic acid cycle"/>
    <property type="evidence" value="ECO:0007669"/>
    <property type="project" value="UniProtKB-UniPathway"/>
</dbReference>
<dbReference type="RefSeq" id="WP_169418781.1">
    <property type="nucleotide sequence ID" value="NZ_JABBFX010000001.1"/>
</dbReference>
<dbReference type="Gene3D" id="1.10.580.10">
    <property type="entry name" value="Citrate Synthase, domain 1"/>
    <property type="match status" value="1"/>
</dbReference>
<dbReference type="GO" id="GO:0005975">
    <property type="term" value="P:carbohydrate metabolic process"/>
    <property type="evidence" value="ECO:0007669"/>
    <property type="project" value="TreeGrafter"/>
</dbReference>
<evidence type="ECO:0000256" key="4">
    <source>
        <dbReference type="ARBA" id="ARBA00022679"/>
    </source>
</evidence>
<name>A0A848H567_9BURK</name>
<feature type="domain" description="Helix-turn-helix" evidence="5">
    <location>
        <begin position="11"/>
        <end position="57"/>
    </location>
</feature>
<dbReference type="EC" id="2.3.3.16" evidence="3"/>
<dbReference type="Gene3D" id="1.10.1660.10">
    <property type="match status" value="1"/>
</dbReference>
<accession>A0A848H567</accession>
<dbReference type="InterPro" id="IPR036969">
    <property type="entry name" value="Citrate_synthase_sf"/>
</dbReference>
<dbReference type="InterPro" id="IPR041657">
    <property type="entry name" value="HTH_17"/>
</dbReference>
<dbReference type="InterPro" id="IPR016142">
    <property type="entry name" value="Citrate_synth-like_lrg_a-sub"/>
</dbReference>
<reference evidence="6 7" key="1">
    <citation type="submission" date="2020-04" db="EMBL/GenBank/DDBJ databases">
        <title>Ramlibacter sp. G-1-2-2 isolated from soil.</title>
        <authorList>
            <person name="Dahal R.H."/>
        </authorList>
    </citation>
    <scope>NUCLEOTIDE SEQUENCE [LARGE SCALE GENOMIC DNA]</scope>
    <source>
        <strain evidence="6 7">G-1-2-2</strain>
    </source>
</reference>
<dbReference type="AlphaFoldDB" id="A0A848H567"/>
<dbReference type="UniPathway" id="UPA00223">
    <property type="reaction ID" value="UER00717"/>
</dbReference>
<dbReference type="GO" id="GO:0005829">
    <property type="term" value="C:cytosol"/>
    <property type="evidence" value="ECO:0007669"/>
    <property type="project" value="TreeGrafter"/>
</dbReference>
<comment type="similarity">
    <text evidence="2">Belongs to the citrate synthase family.</text>
</comment>
<dbReference type="Pfam" id="PF12728">
    <property type="entry name" value="HTH_17"/>
    <property type="match status" value="1"/>
</dbReference>
<dbReference type="PANTHER" id="PTHR11739:SF4">
    <property type="entry name" value="CITRATE SYNTHASE, PEROXISOMAL"/>
    <property type="match status" value="1"/>
</dbReference>
<gene>
    <name evidence="6" type="ORF">HHL11_12980</name>
</gene>
<dbReference type="EMBL" id="JABBFX010000001">
    <property type="protein sequence ID" value="NML44671.1"/>
    <property type="molecule type" value="Genomic_DNA"/>
</dbReference>
<dbReference type="GO" id="GO:0036440">
    <property type="term" value="F:citrate synthase activity"/>
    <property type="evidence" value="ECO:0007669"/>
    <property type="project" value="UniProtKB-EC"/>
</dbReference>
<dbReference type="Gene3D" id="1.10.230.10">
    <property type="entry name" value="Cytochrome P450-Terp, domain 2"/>
    <property type="match status" value="1"/>
</dbReference>
<dbReference type="PANTHER" id="PTHR11739">
    <property type="entry name" value="CITRATE SYNTHASE"/>
    <property type="match status" value="1"/>
</dbReference>
<proteinExistence type="inferred from homology"/>
<keyword evidence="7" id="KW-1185">Reference proteome</keyword>
<comment type="pathway">
    <text evidence="1">Carbohydrate metabolism; tricarboxylic acid cycle; isocitrate from oxaloacetate: step 1/2.</text>
</comment>
<evidence type="ECO:0000256" key="2">
    <source>
        <dbReference type="ARBA" id="ARBA00010566"/>
    </source>
</evidence>
<comment type="caution">
    <text evidence="6">The sequence shown here is derived from an EMBL/GenBank/DDBJ whole genome shotgun (WGS) entry which is preliminary data.</text>
</comment>